<reference evidence="1" key="1">
    <citation type="submission" date="2020-08" db="EMBL/GenBank/DDBJ databases">
        <title>Genome sequencing and assembly of the red palm weevil Rhynchophorus ferrugineus.</title>
        <authorList>
            <person name="Dias G.B."/>
            <person name="Bergman C.M."/>
            <person name="Manee M."/>
        </authorList>
    </citation>
    <scope>NUCLEOTIDE SEQUENCE</scope>
    <source>
        <strain evidence="1">AA-2017</strain>
        <tissue evidence="1">Whole larva</tissue>
    </source>
</reference>
<comment type="caution">
    <text evidence="1">The sequence shown here is derived from an EMBL/GenBank/DDBJ whole genome shotgun (WGS) entry which is preliminary data.</text>
</comment>
<protein>
    <submittedName>
        <fullName evidence="1">Uncharacterized protein</fullName>
    </submittedName>
</protein>
<dbReference type="EMBL" id="JAACXV010000207">
    <property type="protein sequence ID" value="KAF7281972.1"/>
    <property type="molecule type" value="Genomic_DNA"/>
</dbReference>
<sequence>MQNAVICIIEGLLHRPAKAGNYQFSEVLFQGFLSQMEDPRSMRCIEGPKYKPYRVSEREKEINREKVNELLESVKVRELNSSYGSPAILVKKKKNYYGKRLITEI</sequence>
<name>A0A834IJ99_RHYFE</name>
<proteinExistence type="predicted"/>
<dbReference type="InterPro" id="IPR043502">
    <property type="entry name" value="DNA/RNA_pol_sf"/>
</dbReference>
<dbReference type="GO" id="GO:0071897">
    <property type="term" value="P:DNA biosynthetic process"/>
    <property type="evidence" value="ECO:0007669"/>
    <property type="project" value="UniProtKB-ARBA"/>
</dbReference>
<dbReference type="Gene3D" id="3.10.10.10">
    <property type="entry name" value="HIV Type 1 Reverse Transcriptase, subunit A, domain 1"/>
    <property type="match status" value="1"/>
</dbReference>
<evidence type="ECO:0000313" key="2">
    <source>
        <dbReference type="Proteomes" id="UP000625711"/>
    </source>
</evidence>
<keyword evidence="2" id="KW-1185">Reference proteome</keyword>
<dbReference type="Proteomes" id="UP000625711">
    <property type="component" value="Unassembled WGS sequence"/>
</dbReference>
<dbReference type="AlphaFoldDB" id="A0A834IJ99"/>
<accession>A0A834IJ99</accession>
<gene>
    <name evidence="1" type="ORF">GWI33_003764</name>
</gene>
<organism evidence="1 2">
    <name type="scientific">Rhynchophorus ferrugineus</name>
    <name type="common">Red palm weevil</name>
    <name type="synonym">Curculio ferrugineus</name>
    <dbReference type="NCBI Taxonomy" id="354439"/>
    <lineage>
        <taxon>Eukaryota</taxon>
        <taxon>Metazoa</taxon>
        <taxon>Ecdysozoa</taxon>
        <taxon>Arthropoda</taxon>
        <taxon>Hexapoda</taxon>
        <taxon>Insecta</taxon>
        <taxon>Pterygota</taxon>
        <taxon>Neoptera</taxon>
        <taxon>Endopterygota</taxon>
        <taxon>Coleoptera</taxon>
        <taxon>Polyphaga</taxon>
        <taxon>Cucujiformia</taxon>
        <taxon>Curculionidae</taxon>
        <taxon>Dryophthorinae</taxon>
        <taxon>Rhynchophorus</taxon>
    </lineage>
</organism>
<dbReference type="OrthoDB" id="6774132at2759"/>
<evidence type="ECO:0000313" key="1">
    <source>
        <dbReference type="EMBL" id="KAF7281972.1"/>
    </source>
</evidence>
<dbReference type="SUPFAM" id="SSF56672">
    <property type="entry name" value="DNA/RNA polymerases"/>
    <property type="match status" value="1"/>
</dbReference>